<dbReference type="AlphaFoldDB" id="A0AAP0WLF6"/>
<name>A0AAP0WLF6_LIQFO</name>
<gene>
    <name evidence="2" type="ORF">L1049_018267</name>
</gene>
<reference evidence="2 3" key="1">
    <citation type="journal article" date="2024" name="Plant J.">
        <title>Genome sequences and population genomics reveal climatic adaptation and genomic divergence between two closely related sweetgum species.</title>
        <authorList>
            <person name="Xu W.Q."/>
            <person name="Ren C.Q."/>
            <person name="Zhang X.Y."/>
            <person name="Comes H.P."/>
            <person name="Liu X.H."/>
            <person name="Li Y.G."/>
            <person name="Kettle C.J."/>
            <person name="Jalonen R."/>
            <person name="Gaisberger H."/>
            <person name="Ma Y.Z."/>
            <person name="Qiu Y.X."/>
        </authorList>
    </citation>
    <scope>NUCLEOTIDE SEQUENCE [LARGE SCALE GENOMIC DNA]</scope>
    <source>
        <strain evidence="2">Hangzhou</strain>
    </source>
</reference>
<feature type="transmembrane region" description="Helical" evidence="1">
    <location>
        <begin position="141"/>
        <end position="164"/>
    </location>
</feature>
<dbReference type="EMBL" id="JBBPBK010000012">
    <property type="protein sequence ID" value="KAK9273457.1"/>
    <property type="molecule type" value="Genomic_DNA"/>
</dbReference>
<dbReference type="PANTHER" id="PTHR37716:SF1">
    <property type="entry name" value="OS07G0568900 PROTEIN"/>
    <property type="match status" value="1"/>
</dbReference>
<organism evidence="2 3">
    <name type="scientific">Liquidambar formosana</name>
    <name type="common">Formosan gum</name>
    <dbReference type="NCBI Taxonomy" id="63359"/>
    <lineage>
        <taxon>Eukaryota</taxon>
        <taxon>Viridiplantae</taxon>
        <taxon>Streptophyta</taxon>
        <taxon>Embryophyta</taxon>
        <taxon>Tracheophyta</taxon>
        <taxon>Spermatophyta</taxon>
        <taxon>Magnoliopsida</taxon>
        <taxon>eudicotyledons</taxon>
        <taxon>Gunneridae</taxon>
        <taxon>Pentapetalae</taxon>
        <taxon>Saxifragales</taxon>
        <taxon>Altingiaceae</taxon>
        <taxon>Liquidambar</taxon>
    </lineage>
</organism>
<comment type="caution">
    <text evidence="2">The sequence shown here is derived from an EMBL/GenBank/DDBJ whole genome shotgun (WGS) entry which is preliminary data.</text>
</comment>
<dbReference type="GO" id="GO:0009535">
    <property type="term" value="C:chloroplast thylakoid membrane"/>
    <property type="evidence" value="ECO:0007669"/>
    <property type="project" value="TreeGrafter"/>
</dbReference>
<keyword evidence="1" id="KW-1133">Transmembrane helix</keyword>
<proteinExistence type="predicted"/>
<keyword evidence="1" id="KW-0472">Membrane</keyword>
<accession>A0AAP0WLF6</accession>
<keyword evidence="1" id="KW-0812">Transmembrane</keyword>
<evidence type="ECO:0000256" key="1">
    <source>
        <dbReference type="SAM" id="Phobius"/>
    </source>
</evidence>
<evidence type="ECO:0000313" key="3">
    <source>
        <dbReference type="Proteomes" id="UP001415857"/>
    </source>
</evidence>
<evidence type="ECO:0000313" key="2">
    <source>
        <dbReference type="EMBL" id="KAK9273457.1"/>
    </source>
</evidence>
<dbReference type="PANTHER" id="PTHR37716">
    <property type="entry name" value="OS07G0568900 PROTEIN"/>
    <property type="match status" value="1"/>
</dbReference>
<sequence>MSLQMLSLKALLEVLVVDNAPSVQMLLQHSLSLHKPPFSAPPIPLLNHRRTLSSTVTLDGGDEPNKARTFLSFSIHAAQKDPQHFEVDPEQAREALKKLDQQLSSLSQRQVTPPKKKVVAPDPNFTRDQLREDMPEISGSFLGYTAFALVIFTIFYNILFYTVIQPAIDGPDVVATSNSAVREAPKAADLP</sequence>
<protein>
    <submittedName>
        <fullName evidence="2">Uncharacterized protein</fullName>
    </submittedName>
</protein>
<keyword evidence="3" id="KW-1185">Reference proteome</keyword>
<dbReference type="Proteomes" id="UP001415857">
    <property type="component" value="Unassembled WGS sequence"/>
</dbReference>